<organism evidence="1 2">
    <name type="scientific">Legionella micdadei</name>
    <name type="common">Tatlockia micdadei</name>
    <dbReference type="NCBI Taxonomy" id="451"/>
    <lineage>
        <taxon>Bacteria</taxon>
        <taxon>Pseudomonadati</taxon>
        <taxon>Pseudomonadota</taxon>
        <taxon>Gammaproteobacteria</taxon>
        <taxon>Legionellales</taxon>
        <taxon>Legionellaceae</taxon>
        <taxon>Legionella</taxon>
    </lineage>
</organism>
<gene>
    <name evidence="1" type="ORF">LMI_1369</name>
</gene>
<proteinExistence type="predicted"/>
<evidence type="ECO:0000313" key="2">
    <source>
        <dbReference type="Proteomes" id="UP000032414"/>
    </source>
</evidence>
<dbReference type="Proteomes" id="UP000032414">
    <property type="component" value="Chromosome I"/>
</dbReference>
<dbReference type="KEGG" id="tmc:LMI_1369"/>
<sequence>MIVKYSFYDTTKMYFSKNKHESAKIKFNFFFIFLETNKETGICF</sequence>
<accession>A0A098GGR3</accession>
<name>A0A098GGR3_LEGMI</name>
<reference evidence="2" key="1">
    <citation type="submission" date="2014-09" db="EMBL/GenBank/DDBJ databases">
        <authorList>
            <person name="Gomez-Valero L."/>
        </authorList>
    </citation>
    <scope>NUCLEOTIDE SEQUENCE [LARGE SCALE GENOMIC DNA]</scope>
    <source>
        <strain evidence="2">ATCC33218</strain>
    </source>
</reference>
<evidence type="ECO:0000313" key="1">
    <source>
        <dbReference type="EMBL" id="CEG60676.1"/>
    </source>
</evidence>
<dbReference type="AlphaFoldDB" id="A0A098GGR3"/>
<dbReference type="EMBL" id="LN614830">
    <property type="protein sequence ID" value="CEG60676.1"/>
    <property type="molecule type" value="Genomic_DNA"/>
</dbReference>
<dbReference type="HOGENOM" id="CLU_3223143_0_0_6"/>
<protein>
    <submittedName>
        <fullName evidence="1">Uncharacterized protein</fullName>
    </submittedName>
</protein>